<protein>
    <submittedName>
        <fullName evidence="1">Phosphohistidine phosphatase</fullName>
    </submittedName>
</protein>
<organism evidence="1 2">
    <name type="scientific">Kribbella amoyensis</name>
    <dbReference type="NCBI Taxonomy" id="996641"/>
    <lineage>
        <taxon>Bacteria</taxon>
        <taxon>Bacillati</taxon>
        <taxon>Actinomycetota</taxon>
        <taxon>Actinomycetes</taxon>
        <taxon>Propionibacteriales</taxon>
        <taxon>Kribbellaceae</taxon>
        <taxon>Kribbella</taxon>
    </lineage>
</organism>
<comment type="caution">
    <text evidence="1">The sequence shown here is derived from an EMBL/GenBank/DDBJ whole genome shotgun (WGS) entry which is preliminary data.</text>
</comment>
<gene>
    <name evidence="1" type="ORF">FB561_4617</name>
</gene>
<reference evidence="1 2" key="1">
    <citation type="submission" date="2019-06" db="EMBL/GenBank/DDBJ databases">
        <title>Sequencing the genomes of 1000 actinobacteria strains.</title>
        <authorList>
            <person name="Klenk H.-P."/>
        </authorList>
    </citation>
    <scope>NUCLEOTIDE SEQUENCE [LARGE SCALE GENOMIC DNA]</scope>
    <source>
        <strain evidence="1 2">DSM 24683</strain>
    </source>
</reference>
<keyword evidence="2" id="KW-1185">Reference proteome</keyword>
<dbReference type="Pfam" id="PF00300">
    <property type="entry name" value="His_Phos_1"/>
    <property type="match status" value="1"/>
</dbReference>
<accession>A0A561BX42</accession>
<proteinExistence type="predicted"/>
<dbReference type="InterPro" id="IPR013078">
    <property type="entry name" value="His_Pase_superF_clade-1"/>
</dbReference>
<dbReference type="SMART" id="SM00855">
    <property type="entry name" value="PGAM"/>
    <property type="match status" value="1"/>
</dbReference>
<dbReference type="InterPro" id="IPR029033">
    <property type="entry name" value="His_PPase_superfam"/>
</dbReference>
<dbReference type="Gene3D" id="3.40.50.1240">
    <property type="entry name" value="Phosphoglycerate mutase-like"/>
    <property type="match status" value="1"/>
</dbReference>
<dbReference type="CDD" id="cd07067">
    <property type="entry name" value="HP_PGM_like"/>
    <property type="match status" value="1"/>
</dbReference>
<name>A0A561BX42_9ACTN</name>
<dbReference type="SUPFAM" id="SSF53254">
    <property type="entry name" value="Phosphoglycerate mutase-like"/>
    <property type="match status" value="1"/>
</dbReference>
<dbReference type="EMBL" id="VIVK01000001">
    <property type="protein sequence ID" value="TWD83454.1"/>
    <property type="molecule type" value="Genomic_DNA"/>
</dbReference>
<dbReference type="Proteomes" id="UP000318380">
    <property type="component" value="Unassembled WGS sequence"/>
</dbReference>
<dbReference type="AlphaFoldDB" id="A0A561BX42"/>
<sequence length="184" mass="19903">MPGGYGEAMADPSDLLIDRTLVLLRHAKAVPPETMPDLDRTLSDRGRADAAAAGRYLVAQGIEADLVLCSPSTRTRQTWKYAAEGGATAADVWYDRRIYNADSDELLAVIHEAPAEARTVILVGHGPGVPWLADELALDGTSPERVELTRKYPTTGLAVLHHQSRWADLAANDCDLVSYTVPRG</sequence>
<dbReference type="PANTHER" id="PTHR47623">
    <property type="entry name" value="OS09G0287300 PROTEIN"/>
    <property type="match status" value="1"/>
</dbReference>
<evidence type="ECO:0000313" key="1">
    <source>
        <dbReference type="EMBL" id="TWD83454.1"/>
    </source>
</evidence>
<evidence type="ECO:0000313" key="2">
    <source>
        <dbReference type="Proteomes" id="UP000318380"/>
    </source>
</evidence>
<dbReference type="PANTHER" id="PTHR47623:SF1">
    <property type="entry name" value="OS09G0287300 PROTEIN"/>
    <property type="match status" value="1"/>
</dbReference>